<dbReference type="EMBL" id="JBHRSZ010000006">
    <property type="protein sequence ID" value="MFC3152288.1"/>
    <property type="molecule type" value="Genomic_DNA"/>
</dbReference>
<name>A0ABV7HI46_9GAMM</name>
<dbReference type="GO" id="GO:0004497">
    <property type="term" value="F:monooxygenase activity"/>
    <property type="evidence" value="ECO:0007669"/>
    <property type="project" value="UniProtKB-KW"/>
</dbReference>
<organism evidence="2 3">
    <name type="scientific">Litoribrevibacter euphylliae</name>
    <dbReference type="NCBI Taxonomy" id="1834034"/>
    <lineage>
        <taxon>Bacteria</taxon>
        <taxon>Pseudomonadati</taxon>
        <taxon>Pseudomonadota</taxon>
        <taxon>Gammaproteobacteria</taxon>
        <taxon>Oceanospirillales</taxon>
        <taxon>Oceanospirillaceae</taxon>
        <taxon>Litoribrevibacter</taxon>
    </lineage>
</organism>
<feature type="domain" description="ABM" evidence="1">
    <location>
        <begin position="3"/>
        <end position="91"/>
    </location>
</feature>
<dbReference type="SUPFAM" id="SSF54909">
    <property type="entry name" value="Dimeric alpha+beta barrel"/>
    <property type="match status" value="1"/>
</dbReference>
<keyword evidence="2" id="KW-0560">Oxidoreductase</keyword>
<accession>A0ABV7HI46</accession>
<proteinExistence type="predicted"/>
<dbReference type="EC" id="1.-.-.-" evidence="2"/>
<dbReference type="Pfam" id="PF03992">
    <property type="entry name" value="ABM"/>
    <property type="match status" value="1"/>
</dbReference>
<sequence>MSLVACLHSKVKPEHTDELMSFLEEKLPAVRGFEGCRNVSIYLNKENGDMIFNEQWASKEAHEQYLLSIQNNGVMSQLLSYLASPPNVSYFEKLDI</sequence>
<evidence type="ECO:0000313" key="2">
    <source>
        <dbReference type="EMBL" id="MFC3152288.1"/>
    </source>
</evidence>
<dbReference type="InterPro" id="IPR007138">
    <property type="entry name" value="ABM_dom"/>
</dbReference>
<dbReference type="RefSeq" id="WP_386722215.1">
    <property type="nucleotide sequence ID" value="NZ_JBHRSZ010000006.1"/>
</dbReference>
<evidence type="ECO:0000259" key="1">
    <source>
        <dbReference type="PROSITE" id="PS51725"/>
    </source>
</evidence>
<dbReference type="Gene3D" id="3.30.70.100">
    <property type="match status" value="1"/>
</dbReference>
<dbReference type="PROSITE" id="PS51725">
    <property type="entry name" value="ABM"/>
    <property type="match status" value="1"/>
</dbReference>
<dbReference type="Proteomes" id="UP001595476">
    <property type="component" value="Unassembled WGS sequence"/>
</dbReference>
<keyword evidence="2" id="KW-0503">Monooxygenase</keyword>
<gene>
    <name evidence="2" type="ORF">ACFOEK_14730</name>
</gene>
<reference evidence="3" key="1">
    <citation type="journal article" date="2019" name="Int. J. Syst. Evol. Microbiol.">
        <title>The Global Catalogue of Microorganisms (GCM) 10K type strain sequencing project: providing services to taxonomists for standard genome sequencing and annotation.</title>
        <authorList>
            <consortium name="The Broad Institute Genomics Platform"/>
            <consortium name="The Broad Institute Genome Sequencing Center for Infectious Disease"/>
            <person name="Wu L."/>
            <person name="Ma J."/>
        </authorList>
    </citation>
    <scope>NUCLEOTIDE SEQUENCE [LARGE SCALE GENOMIC DNA]</scope>
    <source>
        <strain evidence="3">KCTC 52438</strain>
    </source>
</reference>
<comment type="caution">
    <text evidence="2">The sequence shown here is derived from an EMBL/GenBank/DDBJ whole genome shotgun (WGS) entry which is preliminary data.</text>
</comment>
<protein>
    <submittedName>
        <fullName evidence="2">Quinol monooxygenase</fullName>
        <ecNumber evidence="2">1.-.-.-</ecNumber>
    </submittedName>
</protein>
<keyword evidence="3" id="KW-1185">Reference proteome</keyword>
<dbReference type="InterPro" id="IPR011008">
    <property type="entry name" value="Dimeric_a/b-barrel"/>
</dbReference>
<evidence type="ECO:0000313" key="3">
    <source>
        <dbReference type="Proteomes" id="UP001595476"/>
    </source>
</evidence>